<feature type="domain" description="RING-type" evidence="1">
    <location>
        <begin position="129"/>
        <end position="171"/>
    </location>
</feature>
<dbReference type="RefSeq" id="WP_344623963.1">
    <property type="nucleotide sequence ID" value="NZ_BAAALD010000023.1"/>
</dbReference>
<keyword evidence="3" id="KW-1185">Reference proteome</keyword>
<evidence type="ECO:0000259" key="1">
    <source>
        <dbReference type="PROSITE" id="PS50089"/>
    </source>
</evidence>
<accession>A0ABP4E078</accession>
<reference evidence="3" key="1">
    <citation type="journal article" date="2019" name="Int. J. Syst. Evol. Microbiol.">
        <title>The Global Catalogue of Microorganisms (GCM) 10K type strain sequencing project: providing services to taxonomists for standard genome sequencing and annotation.</title>
        <authorList>
            <consortium name="The Broad Institute Genomics Platform"/>
            <consortium name="The Broad Institute Genome Sequencing Center for Infectious Disease"/>
            <person name="Wu L."/>
            <person name="Ma J."/>
        </authorList>
    </citation>
    <scope>NUCLEOTIDE SEQUENCE [LARGE SCALE GENOMIC DNA]</scope>
    <source>
        <strain evidence="3">JCM 13002</strain>
    </source>
</reference>
<gene>
    <name evidence="2" type="ORF">GCM10009663_28580</name>
</gene>
<evidence type="ECO:0000313" key="3">
    <source>
        <dbReference type="Proteomes" id="UP001499987"/>
    </source>
</evidence>
<dbReference type="PANTHER" id="PTHR32097">
    <property type="entry name" value="CAMP-BINDING PROTEIN 1-RELATED"/>
    <property type="match status" value="1"/>
</dbReference>
<name>A0ABP4E078_9ACTN</name>
<dbReference type="NCBIfam" id="NF041916">
    <property type="entry name" value="RING_SCO0854"/>
    <property type="match status" value="1"/>
</dbReference>
<dbReference type="Gene3D" id="2.60.60.30">
    <property type="entry name" value="sav2460 like domains"/>
    <property type="match status" value="1"/>
</dbReference>
<dbReference type="EMBL" id="BAAALD010000023">
    <property type="protein sequence ID" value="GAA1083522.1"/>
    <property type="molecule type" value="Genomic_DNA"/>
</dbReference>
<organism evidence="2 3">
    <name type="scientific">Kitasatospora arboriphila</name>
    <dbReference type="NCBI Taxonomy" id="258052"/>
    <lineage>
        <taxon>Bacteria</taxon>
        <taxon>Bacillati</taxon>
        <taxon>Actinomycetota</taxon>
        <taxon>Actinomycetes</taxon>
        <taxon>Kitasatosporales</taxon>
        <taxon>Streptomycetaceae</taxon>
        <taxon>Kitasatospora</taxon>
    </lineage>
</organism>
<evidence type="ECO:0000313" key="2">
    <source>
        <dbReference type="EMBL" id="GAA1083522.1"/>
    </source>
</evidence>
<dbReference type="InterPro" id="IPR051324">
    <property type="entry name" value="Stress/Tellurium_Resist"/>
</dbReference>
<proteinExistence type="predicted"/>
<sequence length="910" mass="98881">MTRVASADVDVDLDSFLLRRRGAVCVPTAGLLPAADPWSTAGLVALDADLAQRGHLLTAGLRAALARLTPTALAAVGSGLLARIDHRLGADRRHLTLFHRFPDAVPDHAHILYSRSIRAFLLNQPRQPCAHCGRVGAEAGIAALAPCAHLLCPGCHHGLTAQGRGDRCPLCATPLADEPWLGEDNPAGRKAAEEFGGEQTLRPLRLAEGETLDVALAELTRLLARRTPLDPQDREDLAALLALAPDDLAMRLPAQIPVRETKAVVLTALLRRDPDGALPVLAERIDTATDVLRLLWSWSGAEPDLLPATARRLRLRNLPRPLRRGLLAILDGLPLPSLAEDLRRHRSAWLRAGELLHPYEYRNRYPTIAAAFVLLRETDLREHPVGAGFAEPPHPLRVVETGGRTRLGFTGFAGRAESRLAAVDVAGPARTLAARPGELARRLHHLLRVQAATAPGEPLPADVLRTVTDALRGAAPGPLLGAYGRLRGHREQGERRLYFPRGTVSLAHAREDHGAVVPAELARPVVESVETELLRRCAGERYDLALIDEGLADLVVPFAERAAAKTLVAVPRGSRQRLPAGERLRLFLHWMQPEHLRVDLDLSVALYDAEWRFTGLCDYTELVHGDRAAVHSGDFVSAPPPHGATEFVDLDLGRLAAAGSRYAVMIVFSYNDVAFEQLTDAFAGFIQLSAADRGVGHYDPKAVRQRLDLMGDAKVCVPMIVDLEDRRYTWTDLNTGADGGFHSVRRYSEEVGRLSKDVLDHFSPGNRATLWDLAVAQAAAGADEVLVRGRDGAGLRSWRRHEGEPVEDFAARLRQLVGADAAERATATERLAGTRAFVTLVDGDVPAPEKLSGSAYRLYPGPFDAAPEEVERLTAGDLLARGLSCRGRARLGHLTGDQTRSTCWVPVRVR</sequence>
<dbReference type="PANTHER" id="PTHR32097:SF18">
    <property type="entry name" value="RING-TYPE DOMAIN-CONTAINING PROTEIN"/>
    <property type="match status" value="1"/>
</dbReference>
<dbReference type="CDD" id="cd06974">
    <property type="entry name" value="TerD_like"/>
    <property type="match status" value="1"/>
</dbReference>
<dbReference type="InterPro" id="IPR003325">
    <property type="entry name" value="TerD"/>
</dbReference>
<dbReference type="PROSITE" id="PS50089">
    <property type="entry name" value="ZF_RING_2"/>
    <property type="match status" value="1"/>
</dbReference>
<dbReference type="InterPro" id="IPR001841">
    <property type="entry name" value="Znf_RING"/>
</dbReference>
<dbReference type="Proteomes" id="UP001499987">
    <property type="component" value="Unassembled WGS sequence"/>
</dbReference>
<comment type="caution">
    <text evidence="2">The sequence shown here is derived from an EMBL/GenBank/DDBJ whole genome shotgun (WGS) entry which is preliminary data.</text>
</comment>
<protein>
    <recommendedName>
        <fullName evidence="1">RING-type domain-containing protein</fullName>
    </recommendedName>
</protein>